<gene>
    <name evidence="5" type="ORF">H7685_01915</name>
</gene>
<organism evidence="5">
    <name type="scientific">Candidatus Phytoplasma australasiaticum subsp. australasiaticum</name>
    <dbReference type="NCBI Taxonomy" id="2832407"/>
    <lineage>
        <taxon>Bacteria</taxon>
        <taxon>Bacillati</taxon>
        <taxon>Mycoplasmatota</taxon>
        <taxon>Mollicutes</taxon>
        <taxon>Acholeplasmatales</taxon>
        <taxon>Acholeplasmataceae</taxon>
        <taxon>Candidatus Phytoplasma</taxon>
        <taxon>16SrII (Peanut WB group)</taxon>
        <taxon>Candidatus Phytoplasma australasiaticum</taxon>
    </lineage>
</organism>
<keyword evidence="3" id="KW-0812">Transmembrane</keyword>
<protein>
    <submittedName>
        <fullName evidence="5">AAA family ATPase</fullName>
    </submittedName>
</protein>
<dbReference type="Gene3D" id="3.40.50.300">
    <property type="entry name" value="P-loop containing nucleotide triphosphate hydrolases"/>
    <property type="match status" value="1"/>
</dbReference>
<evidence type="ECO:0000259" key="4">
    <source>
        <dbReference type="Pfam" id="PF00004"/>
    </source>
</evidence>
<evidence type="ECO:0000256" key="1">
    <source>
        <dbReference type="ARBA" id="ARBA00022741"/>
    </source>
</evidence>
<dbReference type="GO" id="GO:0016887">
    <property type="term" value="F:ATP hydrolysis activity"/>
    <property type="evidence" value="ECO:0007669"/>
    <property type="project" value="InterPro"/>
</dbReference>
<accession>A0A7S7JMA7</accession>
<proteinExistence type="predicted"/>
<feature type="transmembrane region" description="Helical" evidence="3">
    <location>
        <begin position="35"/>
        <end position="53"/>
    </location>
</feature>
<evidence type="ECO:0000313" key="5">
    <source>
        <dbReference type="EMBL" id="QOX89269.1"/>
    </source>
</evidence>
<evidence type="ECO:0000256" key="3">
    <source>
        <dbReference type="SAM" id="Phobius"/>
    </source>
</evidence>
<dbReference type="SUPFAM" id="SSF52540">
    <property type="entry name" value="P-loop containing nucleoside triphosphate hydrolases"/>
    <property type="match status" value="1"/>
</dbReference>
<keyword evidence="2" id="KW-0067">ATP-binding</keyword>
<keyword evidence="3" id="KW-1133">Transmembrane helix</keyword>
<dbReference type="PANTHER" id="PTHR23073">
    <property type="entry name" value="26S PROTEASOME REGULATORY SUBUNIT"/>
    <property type="match status" value="1"/>
</dbReference>
<dbReference type="EMBL" id="CP060385">
    <property type="protein sequence ID" value="QOX89269.1"/>
    <property type="molecule type" value="Genomic_DNA"/>
</dbReference>
<keyword evidence="1" id="KW-0547">Nucleotide-binding</keyword>
<reference evidence="5" key="1">
    <citation type="submission" date="2020-08" db="EMBL/GenBank/DDBJ databases">
        <title>Phytoplasma sp. strain PR08 associated with Phyllody Disease of Parthenium hysterophorus.</title>
        <authorList>
            <person name="Kirdat K."/>
            <person name="Tiwarekar B."/>
            <person name="Yadav A."/>
        </authorList>
    </citation>
    <scope>NUCLEOTIDE SEQUENCE [LARGE SCALE GENOMIC DNA]</scope>
    <source>
        <strain evidence="5">PR08</strain>
    </source>
</reference>
<sequence length="169" mass="19487">MEEQTRNLSDDKVLKLSEAKRQKLLKNKIIYNNTINYRFLLLIMALISLIFIFNNNFYLRKLKSDTSSQDLQNYYNLVNDSDISETFYPTNSDNFPDFATLSGFESEKVIANSFILYVKKPEKFKNLGLIDPPSGILLYGTPGTGKTTFARAIAKETQLPFLRLVLLFF</sequence>
<dbReference type="GO" id="GO:0005524">
    <property type="term" value="F:ATP binding"/>
    <property type="evidence" value="ECO:0007669"/>
    <property type="project" value="UniProtKB-KW"/>
</dbReference>
<evidence type="ECO:0000256" key="2">
    <source>
        <dbReference type="ARBA" id="ARBA00022840"/>
    </source>
</evidence>
<dbReference type="Pfam" id="PF00004">
    <property type="entry name" value="AAA"/>
    <property type="match status" value="1"/>
</dbReference>
<dbReference type="AlphaFoldDB" id="A0A7S7JMA7"/>
<dbReference type="InterPro" id="IPR003959">
    <property type="entry name" value="ATPase_AAA_core"/>
</dbReference>
<feature type="domain" description="ATPase AAA-type core" evidence="4">
    <location>
        <begin position="136"/>
        <end position="164"/>
    </location>
</feature>
<keyword evidence="3" id="KW-0472">Membrane</keyword>
<dbReference type="InterPro" id="IPR050221">
    <property type="entry name" value="26S_Proteasome_ATPase"/>
</dbReference>
<name>A0A7S7JMA7_9MOLU</name>
<dbReference type="InterPro" id="IPR027417">
    <property type="entry name" value="P-loop_NTPase"/>
</dbReference>